<keyword evidence="2" id="KW-1185">Reference proteome</keyword>
<evidence type="ECO:0000313" key="1">
    <source>
        <dbReference type="EMBL" id="GBM83454.1"/>
    </source>
</evidence>
<reference evidence="1 2" key="1">
    <citation type="journal article" date="2019" name="Sci. Rep.">
        <title>Orb-weaving spider Araneus ventricosus genome elucidates the spidroin gene catalogue.</title>
        <authorList>
            <person name="Kono N."/>
            <person name="Nakamura H."/>
            <person name="Ohtoshi R."/>
            <person name="Moran D.A.P."/>
            <person name="Shinohara A."/>
            <person name="Yoshida Y."/>
            <person name="Fujiwara M."/>
            <person name="Mori M."/>
            <person name="Tomita M."/>
            <person name="Arakawa K."/>
        </authorList>
    </citation>
    <scope>NUCLEOTIDE SEQUENCE [LARGE SCALE GENOMIC DNA]</scope>
</reference>
<protein>
    <submittedName>
        <fullName evidence="1">Uncharacterized protein</fullName>
    </submittedName>
</protein>
<dbReference type="AlphaFoldDB" id="A0A4Y2J0J9"/>
<accession>A0A4Y2J0J9</accession>
<evidence type="ECO:0000313" key="2">
    <source>
        <dbReference type="Proteomes" id="UP000499080"/>
    </source>
</evidence>
<gene>
    <name evidence="1" type="ORF">AVEN_48090_1</name>
</gene>
<proteinExistence type="predicted"/>
<comment type="caution">
    <text evidence="1">The sequence shown here is derived from an EMBL/GenBank/DDBJ whole genome shotgun (WGS) entry which is preliminary data.</text>
</comment>
<dbReference type="EMBL" id="BGPR01108653">
    <property type="protein sequence ID" value="GBM83454.1"/>
    <property type="molecule type" value="Genomic_DNA"/>
</dbReference>
<dbReference type="Proteomes" id="UP000499080">
    <property type="component" value="Unassembled WGS sequence"/>
</dbReference>
<organism evidence="1 2">
    <name type="scientific">Araneus ventricosus</name>
    <name type="common">Orbweaver spider</name>
    <name type="synonym">Epeira ventricosa</name>
    <dbReference type="NCBI Taxonomy" id="182803"/>
    <lineage>
        <taxon>Eukaryota</taxon>
        <taxon>Metazoa</taxon>
        <taxon>Ecdysozoa</taxon>
        <taxon>Arthropoda</taxon>
        <taxon>Chelicerata</taxon>
        <taxon>Arachnida</taxon>
        <taxon>Araneae</taxon>
        <taxon>Araneomorphae</taxon>
        <taxon>Entelegynae</taxon>
        <taxon>Araneoidea</taxon>
        <taxon>Araneidae</taxon>
        <taxon>Araneus</taxon>
    </lineage>
</organism>
<name>A0A4Y2J0J9_ARAVE</name>
<sequence length="201" mass="22806">MLICRPTVWSESLARCQTTNHAPIPERYRKIWTNLIYINKAVSPDNVMFCLFLGVVRSQPNTCAVGGTPKWSSIPFLRNRRLGAALQLSKSQFRLFCQPRRLNEHNRSKSRHDLSISYVVWVKADQLARQTTYGTIATTCSFMALAISYVVWVKAGQLARQTTCRTIATTCSLMALAMSYVEWVIADQLARQWGVTVSVKQ</sequence>